<dbReference type="AlphaFoldDB" id="A0A9Q0F130"/>
<dbReference type="InterPro" id="IPR001310">
    <property type="entry name" value="Histidine_triad_HIT"/>
</dbReference>
<gene>
    <name evidence="5" type="primary">ZBP14</name>
    <name evidence="5" type="ORF">Tsubulata_007545</name>
</gene>
<feature type="domain" description="HIT" evidence="4">
    <location>
        <begin position="107"/>
        <end position="217"/>
    </location>
</feature>
<dbReference type="OrthoDB" id="672793at2759"/>
<accession>A0A9Q0F130</accession>
<reference evidence="5" key="2">
    <citation type="journal article" date="2023" name="Plants (Basel)">
        <title>Annotation of the Turnera subulata (Passifloraceae) Draft Genome Reveals the S-Locus Evolved after the Divergence of Turneroideae from Passifloroideae in a Stepwise Manner.</title>
        <authorList>
            <person name="Henning P.M."/>
            <person name="Roalson E.H."/>
            <person name="Mir W."/>
            <person name="McCubbin A.G."/>
            <person name="Shore J.S."/>
        </authorList>
    </citation>
    <scope>NUCLEOTIDE SEQUENCE</scope>
    <source>
        <strain evidence="5">F60SS</strain>
    </source>
</reference>
<dbReference type="FunFam" id="3.30.428.10:FF:000005">
    <property type="entry name" value="Histidine triad nucleotide-binding protein 1"/>
    <property type="match status" value="1"/>
</dbReference>
<evidence type="ECO:0000256" key="1">
    <source>
        <dbReference type="PIRSR" id="PIRSR601310-1"/>
    </source>
</evidence>
<evidence type="ECO:0000256" key="2">
    <source>
        <dbReference type="PIRSR" id="PIRSR601310-3"/>
    </source>
</evidence>
<dbReference type="InterPro" id="IPR036265">
    <property type="entry name" value="HIT-like_sf"/>
</dbReference>
<keyword evidence="6" id="KW-1185">Reference proteome</keyword>
<proteinExistence type="predicted"/>
<dbReference type="PRINTS" id="PR00332">
    <property type="entry name" value="HISTRIAD"/>
</dbReference>
<organism evidence="5 6">
    <name type="scientific">Turnera subulata</name>
    <dbReference type="NCBI Taxonomy" id="218843"/>
    <lineage>
        <taxon>Eukaryota</taxon>
        <taxon>Viridiplantae</taxon>
        <taxon>Streptophyta</taxon>
        <taxon>Embryophyta</taxon>
        <taxon>Tracheophyta</taxon>
        <taxon>Spermatophyta</taxon>
        <taxon>Magnoliopsida</taxon>
        <taxon>eudicotyledons</taxon>
        <taxon>Gunneridae</taxon>
        <taxon>Pentapetalae</taxon>
        <taxon>rosids</taxon>
        <taxon>fabids</taxon>
        <taxon>Malpighiales</taxon>
        <taxon>Passifloraceae</taxon>
        <taxon>Turnera</taxon>
    </lineage>
</organism>
<protein>
    <submittedName>
        <fullName evidence="5">14 kDa zinc-binding protein</fullName>
    </submittedName>
</protein>
<dbReference type="PROSITE" id="PS51084">
    <property type="entry name" value="HIT_2"/>
    <property type="match status" value="1"/>
</dbReference>
<dbReference type="PANTHER" id="PTHR23089">
    <property type="entry name" value="HISTIDINE TRIAD HIT PROTEIN"/>
    <property type="match status" value="1"/>
</dbReference>
<dbReference type="InterPro" id="IPR019808">
    <property type="entry name" value="Histidine_triad_CS"/>
</dbReference>
<evidence type="ECO:0000256" key="3">
    <source>
        <dbReference type="PROSITE-ProRule" id="PRU00464"/>
    </source>
</evidence>
<dbReference type="GO" id="GO:0047627">
    <property type="term" value="F:adenylylsulfatase activity"/>
    <property type="evidence" value="ECO:0007669"/>
    <property type="project" value="UniProtKB-ARBA"/>
</dbReference>
<sequence length="217" mass="23720">MINYEPNANYTFLDISCLIYHSRHFGIKLVWVIAIKGPDYTVRYCGLATRAFSNGIVSSRPASNFNTVRLLLPLHSRRSPFCTNAVNDEEAAAKAAAASAESGAPTIFDKIISKEIPSSIVYEDEKVLAFRDINPQAPVHILVIPKLRDGLTTLGKAEARHAEVLGQLLYAAKIVAEKEGIGDGFRVVINNGPGACQSVYHLHLHVLGGRQMKWPPG</sequence>
<name>A0A9Q0F130_9ROSI</name>
<evidence type="ECO:0000259" key="4">
    <source>
        <dbReference type="PROSITE" id="PS51084"/>
    </source>
</evidence>
<comment type="caution">
    <text evidence="5">The sequence shown here is derived from an EMBL/GenBank/DDBJ whole genome shotgun (WGS) entry which is preliminary data.</text>
</comment>
<dbReference type="SUPFAM" id="SSF54197">
    <property type="entry name" value="HIT-like"/>
    <property type="match status" value="1"/>
</dbReference>
<dbReference type="CDD" id="cd01276">
    <property type="entry name" value="PKCI_related"/>
    <property type="match status" value="1"/>
</dbReference>
<evidence type="ECO:0000313" key="6">
    <source>
        <dbReference type="Proteomes" id="UP001141552"/>
    </source>
</evidence>
<dbReference type="InterPro" id="IPR011146">
    <property type="entry name" value="HIT-like"/>
</dbReference>
<reference evidence="5" key="1">
    <citation type="submission" date="2022-02" db="EMBL/GenBank/DDBJ databases">
        <authorList>
            <person name="Henning P.M."/>
            <person name="McCubbin A.G."/>
            <person name="Shore J.S."/>
        </authorList>
    </citation>
    <scope>NUCLEOTIDE SEQUENCE</scope>
    <source>
        <strain evidence="5">F60SS</strain>
        <tissue evidence="5">Leaves</tissue>
    </source>
</reference>
<dbReference type="EMBL" id="JAKUCV010007782">
    <property type="protein sequence ID" value="KAJ4821992.1"/>
    <property type="molecule type" value="Genomic_DNA"/>
</dbReference>
<feature type="short sequence motif" description="Histidine triad motif" evidence="2 3">
    <location>
        <begin position="201"/>
        <end position="205"/>
    </location>
</feature>
<dbReference type="Proteomes" id="UP001141552">
    <property type="component" value="Unassembled WGS sequence"/>
</dbReference>
<dbReference type="PROSITE" id="PS00892">
    <property type="entry name" value="HIT_1"/>
    <property type="match status" value="1"/>
</dbReference>
<feature type="active site" description="Tele-AMP-histidine intermediate" evidence="1">
    <location>
        <position position="203"/>
    </location>
</feature>
<dbReference type="Gene3D" id="3.30.428.10">
    <property type="entry name" value="HIT-like"/>
    <property type="match status" value="1"/>
</dbReference>
<evidence type="ECO:0000313" key="5">
    <source>
        <dbReference type="EMBL" id="KAJ4821992.1"/>
    </source>
</evidence>
<dbReference type="Pfam" id="PF01230">
    <property type="entry name" value="HIT"/>
    <property type="match status" value="1"/>
</dbReference>